<protein>
    <submittedName>
        <fullName evidence="1">Uncharacterized protein</fullName>
    </submittedName>
</protein>
<name>A0ACC4CWQ6_POPAL</name>
<comment type="caution">
    <text evidence="1">The sequence shown here is derived from an EMBL/GenBank/DDBJ whole genome shotgun (WGS) entry which is preliminary data.</text>
</comment>
<sequence>MLGIPTDDVLIIAHRRALPSASKFNICSLGIHLERLCRRGMLGIPTGDVLIIAHRRGGWFEGGVLSIVGCINLSACLLLANLTYVLLGSILRGCAERDVWKFRAVMIERRSKTVKKTKKITTQKNNFTSKYLLDLGGWFEGGELSIVGCINLGLPSASKFNICSLGIHLERLCRRGMLGIPTGDVLIIAHRREGKHTDTIFNVVRQIAYIHHSLAMIERRSKTVKKTKKITKQKTTLLPNIFLIWEGGFEGGELSIVGCINLSACLSPRKFNICSLGIHLERLCRRGMLGIPSGDVLIIAHMRD</sequence>
<proteinExistence type="predicted"/>
<organism evidence="1 2">
    <name type="scientific">Populus alba</name>
    <name type="common">White poplar</name>
    <dbReference type="NCBI Taxonomy" id="43335"/>
    <lineage>
        <taxon>Eukaryota</taxon>
        <taxon>Viridiplantae</taxon>
        <taxon>Streptophyta</taxon>
        <taxon>Embryophyta</taxon>
        <taxon>Tracheophyta</taxon>
        <taxon>Spermatophyta</taxon>
        <taxon>Magnoliopsida</taxon>
        <taxon>eudicotyledons</taxon>
        <taxon>Gunneridae</taxon>
        <taxon>Pentapetalae</taxon>
        <taxon>rosids</taxon>
        <taxon>fabids</taxon>
        <taxon>Malpighiales</taxon>
        <taxon>Salicaceae</taxon>
        <taxon>Saliceae</taxon>
        <taxon>Populus</taxon>
    </lineage>
</organism>
<evidence type="ECO:0000313" key="1">
    <source>
        <dbReference type="EMBL" id="KAL3609469.1"/>
    </source>
</evidence>
<gene>
    <name evidence="1" type="ORF">D5086_000489</name>
</gene>
<dbReference type="EMBL" id="RCHU02000001">
    <property type="protein sequence ID" value="KAL3609469.1"/>
    <property type="molecule type" value="Genomic_DNA"/>
</dbReference>
<reference evidence="1 2" key="1">
    <citation type="journal article" date="2024" name="Plant Biotechnol. J.">
        <title>Genome and CRISPR/Cas9 system of a widespread forest tree (Populus alba) in the world.</title>
        <authorList>
            <person name="Liu Y.J."/>
            <person name="Jiang P.F."/>
            <person name="Han X.M."/>
            <person name="Li X.Y."/>
            <person name="Wang H.M."/>
            <person name="Wang Y.J."/>
            <person name="Wang X.X."/>
            <person name="Zeng Q.Y."/>
        </authorList>
    </citation>
    <scope>NUCLEOTIDE SEQUENCE [LARGE SCALE GENOMIC DNA]</scope>
    <source>
        <strain evidence="2">cv. PAL-ZL1</strain>
    </source>
</reference>
<evidence type="ECO:0000313" key="2">
    <source>
        <dbReference type="Proteomes" id="UP000309997"/>
    </source>
</evidence>
<accession>A0ACC4CWQ6</accession>
<dbReference type="Proteomes" id="UP000309997">
    <property type="component" value="Unassembled WGS sequence"/>
</dbReference>
<keyword evidence="2" id="KW-1185">Reference proteome</keyword>